<dbReference type="PANTHER" id="PTHR10359:SF19">
    <property type="entry name" value="DNA REPAIR GLYCOSYLASE MJ1434-RELATED"/>
    <property type="match status" value="1"/>
</dbReference>
<dbReference type="SUPFAM" id="SSF48150">
    <property type="entry name" value="DNA-glycosylase"/>
    <property type="match status" value="1"/>
</dbReference>
<dbReference type="Gene3D" id="1.10.340.30">
    <property type="entry name" value="Hypothetical protein, domain 2"/>
    <property type="match status" value="1"/>
</dbReference>
<reference evidence="6 7" key="1">
    <citation type="journal article" date="2016" name="Nat. Commun.">
        <title>Thousands of microbial genomes shed light on interconnected biogeochemical processes in an aquifer system.</title>
        <authorList>
            <person name="Anantharaman K."/>
            <person name="Brown C.T."/>
            <person name="Hug L.A."/>
            <person name="Sharon I."/>
            <person name="Castelle C.J."/>
            <person name="Probst A.J."/>
            <person name="Thomas B.C."/>
            <person name="Singh A."/>
            <person name="Wilkins M.J."/>
            <person name="Karaoz U."/>
            <person name="Brodie E.L."/>
            <person name="Williams K.H."/>
            <person name="Hubbard S.S."/>
            <person name="Banfield J.F."/>
        </authorList>
    </citation>
    <scope>NUCLEOTIDE SEQUENCE [LARGE SCALE GENOMIC DNA]</scope>
</reference>
<dbReference type="EMBL" id="MHMH01000001">
    <property type="protein sequence ID" value="OGZ24905.1"/>
    <property type="molecule type" value="Genomic_DNA"/>
</dbReference>
<dbReference type="InterPro" id="IPR023170">
    <property type="entry name" value="HhH_base_excis_C"/>
</dbReference>
<organism evidence="6 7">
    <name type="scientific">Candidatus Nealsonbacteria bacterium RIFCSPLOWO2_01_FULL_43_32</name>
    <dbReference type="NCBI Taxonomy" id="1801672"/>
    <lineage>
        <taxon>Bacteria</taxon>
        <taxon>Candidatus Nealsoniibacteriota</taxon>
    </lineage>
</organism>
<proteinExistence type="predicted"/>
<dbReference type="PIRSF" id="PIRSF001435">
    <property type="entry name" value="Nth"/>
    <property type="match status" value="1"/>
</dbReference>
<keyword evidence="2" id="KW-0479">Metal-binding</keyword>
<dbReference type="STRING" id="1801672.A2896_02135"/>
<dbReference type="GO" id="GO:0003824">
    <property type="term" value="F:catalytic activity"/>
    <property type="evidence" value="ECO:0007669"/>
    <property type="project" value="InterPro"/>
</dbReference>
<evidence type="ECO:0000256" key="3">
    <source>
        <dbReference type="ARBA" id="ARBA00023004"/>
    </source>
</evidence>
<dbReference type="PANTHER" id="PTHR10359">
    <property type="entry name" value="A/G-SPECIFIC ADENINE GLYCOSYLASE/ENDONUCLEASE III"/>
    <property type="match status" value="1"/>
</dbReference>
<dbReference type="CDD" id="cd00056">
    <property type="entry name" value="ENDO3c"/>
    <property type="match status" value="1"/>
</dbReference>
<dbReference type="SMART" id="SM00478">
    <property type="entry name" value="ENDO3c"/>
    <property type="match status" value="1"/>
</dbReference>
<accession>A0A1G2EGI8</accession>
<name>A0A1G2EGI8_9BACT</name>
<evidence type="ECO:0000313" key="7">
    <source>
        <dbReference type="Proteomes" id="UP000178647"/>
    </source>
</evidence>
<dbReference type="AlphaFoldDB" id="A0A1G2EGI8"/>
<dbReference type="Gene3D" id="1.10.1670.10">
    <property type="entry name" value="Helix-hairpin-Helix base-excision DNA repair enzymes (C-terminal)"/>
    <property type="match status" value="1"/>
</dbReference>
<comment type="caution">
    <text evidence="6">The sequence shown here is derived from an EMBL/GenBank/DDBJ whole genome shotgun (WGS) entry which is preliminary data.</text>
</comment>
<sequence length="202" mass="23775">MTKIYKLYLSLLKKYQEPQEFWQRWCKTEKTGQDRTAIVLGAILTQRTNWRNVELALKNLKKAKALSVEKVCRINRRSLEKLIKPAGFYRQKAKRLIGLCRFIVKNHKTLEKFFTQSLPTCREQLLVLKGVGPETADSILLYAGHKPIFVIDEYTRRFAKKRHLSDNLSYDYLQQLFQKNLPRNVKIYQDFHALIVLEGKGS</sequence>
<keyword evidence="4" id="KW-0411">Iron-sulfur</keyword>
<evidence type="ECO:0000256" key="1">
    <source>
        <dbReference type="ARBA" id="ARBA00022485"/>
    </source>
</evidence>
<evidence type="ECO:0000256" key="4">
    <source>
        <dbReference type="ARBA" id="ARBA00023014"/>
    </source>
</evidence>
<dbReference type="Proteomes" id="UP000178647">
    <property type="component" value="Unassembled WGS sequence"/>
</dbReference>
<evidence type="ECO:0000259" key="5">
    <source>
        <dbReference type="SMART" id="SM00478"/>
    </source>
</evidence>
<gene>
    <name evidence="6" type="ORF">A2896_02135</name>
</gene>
<keyword evidence="3" id="KW-0408">Iron</keyword>
<dbReference type="GO" id="GO:0046872">
    <property type="term" value="F:metal ion binding"/>
    <property type="evidence" value="ECO:0007669"/>
    <property type="project" value="UniProtKB-KW"/>
</dbReference>
<dbReference type="InterPro" id="IPR011257">
    <property type="entry name" value="DNA_glycosylase"/>
</dbReference>
<evidence type="ECO:0000256" key="2">
    <source>
        <dbReference type="ARBA" id="ARBA00022723"/>
    </source>
</evidence>
<keyword evidence="1" id="KW-0004">4Fe-4S</keyword>
<dbReference type="GO" id="GO:0051539">
    <property type="term" value="F:4 iron, 4 sulfur cluster binding"/>
    <property type="evidence" value="ECO:0007669"/>
    <property type="project" value="UniProtKB-KW"/>
</dbReference>
<evidence type="ECO:0000313" key="6">
    <source>
        <dbReference type="EMBL" id="OGZ24905.1"/>
    </source>
</evidence>
<dbReference type="Pfam" id="PF00730">
    <property type="entry name" value="HhH-GPD"/>
    <property type="match status" value="1"/>
</dbReference>
<feature type="domain" description="HhH-GPD" evidence="5">
    <location>
        <begin position="44"/>
        <end position="201"/>
    </location>
</feature>
<protein>
    <recommendedName>
        <fullName evidence="5">HhH-GPD domain-containing protein</fullName>
    </recommendedName>
</protein>
<dbReference type="InterPro" id="IPR003265">
    <property type="entry name" value="HhH-GPD_domain"/>
</dbReference>
<dbReference type="GO" id="GO:0006284">
    <property type="term" value="P:base-excision repair"/>
    <property type="evidence" value="ECO:0007669"/>
    <property type="project" value="InterPro"/>
</dbReference>